<keyword evidence="5" id="KW-0812">Transmembrane</keyword>
<dbReference type="Pfam" id="PF00026">
    <property type="entry name" value="Asp"/>
    <property type="match status" value="2"/>
</dbReference>
<evidence type="ECO:0000259" key="7">
    <source>
        <dbReference type="PROSITE" id="PS51767"/>
    </source>
</evidence>
<dbReference type="OrthoDB" id="771136at2759"/>
<keyword evidence="5" id="KW-0472">Membrane</keyword>
<evidence type="ECO:0000256" key="4">
    <source>
        <dbReference type="SAM" id="MobiDB-lite"/>
    </source>
</evidence>
<feature type="chain" id="PRO_5021289408" description="Peptidase A1 domain-containing protein" evidence="6">
    <location>
        <begin position="21"/>
        <end position="546"/>
    </location>
</feature>
<keyword evidence="3" id="KW-0645">Protease</keyword>
<evidence type="ECO:0000256" key="1">
    <source>
        <dbReference type="ARBA" id="ARBA00007447"/>
    </source>
</evidence>
<gene>
    <name evidence="8" type="ORF">EWM64_g7849</name>
</gene>
<dbReference type="EMBL" id="SFCI01001299">
    <property type="protein sequence ID" value="TFY76163.1"/>
    <property type="molecule type" value="Genomic_DNA"/>
</dbReference>
<dbReference type="InterPro" id="IPR001461">
    <property type="entry name" value="Aspartic_peptidase_A1"/>
</dbReference>
<evidence type="ECO:0000256" key="3">
    <source>
        <dbReference type="RuleBase" id="RU000454"/>
    </source>
</evidence>
<dbReference type="PANTHER" id="PTHR47966">
    <property type="entry name" value="BETA-SITE APP-CLEAVING ENZYME, ISOFORM A-RELATED"/>
    <property type="match status" value="1"/>
</dbReference>
<dbReference type="PRINTS" id="PR00792">
    <property type="entry name" value="PEPSIN"/>
</dbReference>
<evidence type="ECO:0000256" key="6">
    <source>
        <dbReference type="SAM" id="SignalP"/>
    </source>
</evidence>
<feature type="transmembrane region" description="Helical" evidence="5">
    <location>
        <begin position="486"/>
        <end position="509"/>
    </location>
</feature>
<dbReference type="InterPro" id="IPR021109">
    <property type="entry name" value="Peptidase_aspartic_dom_sf"/>
</dbReference>
<dbReference type="CDD" id="cd05471">
    <property type="entry name" value="pepsin_like"/>
    <property type="match status" value="1"/>
</dbReference>
<evidence type="ECO:0000313" key="9">
    <source>
        <dbReference type="Proteomes" id="UP000298061"/>
    </source>
</evidence>
<dbReference type="Gene3D" id="2.40.70.10">
    <property type="entry name" value="Acid Proteases"/>
    <property type="match status" value="2"/>
</dbReference>
<evidence type="ECO:0000256" key="2">
    <source>
        <dbReference type="ARBA" id="ARBA00022750"/>
    </source>
</evidence>
<keyword evidence="2 3" id="KW-0064">Aspartyl protease</keyword>
<comment type="similarity">
    <text evidence="1 3">Belongs to the peptidase A1 family.</text>
</comment>
<dbReference type="GO" id="GO:0006508">
    <property type="term" value="P:proteolysis"/>
    <property type="evidence" value="ECO:0007669"/>
    <property type="project" value="UniProtKB-KW"/>
</dbReference>
<dbReference type="InterPro" id="IPR033121">
    <property type="entry name" value="PEPTIDASE_A1"/>
</dbReference>
<feature type="compositionally biased region" description="Low complexity" evidence="4">
    <location>
        <begin position="443"/>
        <end position="467"/>
    </location>
</feature>
<dbReference type="PROSITE" id="PS51767">
    <property type="entry name" value="PEPTIDASE_A1"/>
    <property type="match status" value="1"/>
</dbReference>
<sequence>MKTSAFVAGLLVAGASRSLALQIPVQRRADSSGKGVQMSRMNSTLFNGKDLSYLTTVTIADQDFKLIIDTGSSDLWIAQNAKGVGSSGIGPVNIPYGTGGVSGNVSFAPFSVGSYKVDSQAFLNNANFSLPQLLSQVSADGLLGLSFDAISSIDITVALATNDTSRGRMPLTNIFASHPSLPNTLSILLTRTDDLEDISGGSFLIGEEADGYEDVLKAPQLQRFKPDGFSGLWTVWMDGATINGNFKALGSALEGAPKGKSLTLLDTGTTTAFIPSSLARQLYGSIPGSFMSGNTTWVVPCMSASNVSFTFGGQVFPVHPLDLTAIQPGVAPDGTNFTYCVGYYQVADVTPETFKSQGQDLLFGDAFLRNVYASFDYGNDSVVRLSNGTLKEAVSENPYVQLLKVTDQDKAWTEFFSVRKQTLQKFPPEPSLDKVRQYLGANASASSDSSQNDAKVQGDAVSGAAASDDSDSTSKLLDQMDKYSPIVIGLLAGNLLIGVLLCAIALAACMRRGTSTSTRSVNPTYAPVRFKDGEESQKMYAPKYND</sequence>
<keyword evidence="6" id="KW-0732">Signal</keyword>
<feature type="region of interest" description="Disordered" evidence="4">
    <location>
        <begin position="443"/>
        <end position="471"/>
    </location>
</feature>
<dbReference type="PROSITE" id="PS00141">
    <property type="entry name" value="ASP_PROTEASE"/>
    <property type="match status" value="1"/>
</dbReference>
<dbReference type="GO" id="GO:0004190">
    <property type="term" value="F:aspartic-type endopeptidase activity"/>
    <property type="evidence" value="ECO:0007669"/>
    <property type="project" value="UniProtKB-KW"/>
</dbReference>
<keyword evidence="9" id="KW-1185">Reference proteome</keyword>
<feature type="signal peptide" evidence="6">
    <location>
        <begin position="1"/>
        <end position="20"/>
    </location>
</feature>
<dbReference type="InterPro" id="IPR001969">
    <property type="entry name" value="Aspartic_peptidase_AS"/>
</dbReference>
<organism evidence="8 9">
    <name type="scientific">Hericium alpestre</name>
    <dbReference type="NCBI Taxonomy" id="135208"/>
    <lineage>
        <taxon>Eukaryota</taxon>
        <taxon>Fungi</taxon>
        <taxon>Dikarya</taxon>
        <taxon>Basidiomycota</taxon>
        <taxon>Agaricomycotina</taxon>
        <taxon>Agaricomycetes</taxon>
        <taxon>Russulales</taxon>
        <taxon>Hericiaceae</taxon>
        <taxon>Hericium</taxon>
    </lineage>
</organism>
<proteinExistence type="inferred from homology"/>
<evidence type="ECO:0000256" key="5">
    <source>
        <dbReference type="SAM" id="Phobius"/>
    </source>
</evidence>
<reference evidence="8 9" key="1">
    <citation type="submission" date="2019-02" db="EMBL/GenBank/DDBJ databases">
        <title>Genome sequencing of the rare red list fungi Hericium alpestre (H. flagellum).</title>
        <authorList>
            <person name="Buettner E."/>
            <person name="Kellner H."/>
        </authorList>
    </citation>
    <scope>NUCLEOTIDE SEQUENCE [LARGE SCALE GENOMIC DNA]</scope>
    <source>
        <strain evidence="8 9">DSM 108284</strain>
    </source>
</reference>
<dbReference type="PANTHER" id="PTHR47966:SF51">
    <property type="entry name" value="BETA-SITE APP-CLEAVING ENZYME, ISOFORM A-RELATED"/>
    <property type="match status" value="1"/>
</dbReference>
<dbReference type="SUPFAM" id="SSF50630">
    <property type="entry name" value="Acid proteases"/>
    <property type="match status" value="1"/>
</dbReference>
<comment type="caution">
    <text evidence="8">The sequence shown here is derived from an EMBL/GenBank/DDBJ whole genome shotgun (WGS) entry which is preliminary data.</text>
</comment>
<name>A0A4Y9ZQ61_9AGAM</name>
<protein>
    <recommendedName>
        <fullName evidence="7">Peptidase A1 domain-containing protein</fullName>
    </recommendedName>
</protein>
<keyword evidence="5" id="KW-1133">Transmembrane helix</keyword>
<dbReference type="Proteomes" id="UP000298061">
    <property type="component" value="Unassembled WGS sequence"/>
</dbReference>
<accession>A0A4Y9ZQ61</accession>
<evidence type="ECO:0000313" key="8">
    <source>
        <dbReference type="EMBL" id="TFY76163.1"/>
    </source>
</evidence>
<keyword evidence="3" id="KW-0378">Hydrolase</keyword>
<dbReference type="AlphaFoldDB" id="A0A4Y9ZQ61"/>
<dbReference type="InterPro" id="IPR034164">
    <property type="entry name" value="Pepsin-like_dom"/>
</dbReference>
<dbReference type="STRING" id="135208.A0A4Y9ZQ61"/>
<feature type="domain" description="Peptidase A1" evidence="7">
    <location>
        <begin position="53"/>
        <end position="386"/>
    </location>
</feature>